<comment type="similarity">
    <text evidence="2 7">Belongs to the LDH/MDH superfamily. LDH family.</text>
</comment>
<evidence type="ECO:0000256" key="1">
    <source>
        <dbReference type="ARBA" id="ARBA00004843"/>
    </source>
</evidence>
<evidence type="ECO:0000313" key="12">
    <source>
        <dbReference type="EMBL" id="KSU49195.1"/>
    </source>
</evidence>
<dbReference type="Proteomes" id="UP000072605">
    <property type="component" value="Unassembled WGS sequence"/>
</dbReference>
<sequence length="318" mass="34809">MELHAKVTRVALIGAGAVGSSFAYQMSTAGLCEELVIIDVNKAKAEGEAMDLNHGTPFSSSPMRIWAGDYADCREAEVVVITAGAPQKPGETRLDLVAKNALIMKEMIRQIMDSGFDGIIVVASNPVDIMAHLAWKYSGLPKSRVFGSGTVLDTARLRQMLGEYFHIDSRNAHAYILGEHGDTEFAAWSNSRIYGKTIDELLAEDDRYSQADLDQIYINVRDAAYHIIERKGATYYAIGLGLVRIVRAILGNENCLLTVGAHVDGQYGISGIHIGVPAIINRQGVREIIEVSLTEEELKKFHHSADVLRQTLEPVLQG</sequence>
<keyword evidence="7" id="KW-0963">Cytoplasm</keyword>
<dbReference type="InterPro" id="IPR015955">
    <property type="entry name" value="Lactate_DH/Glyco_Ohase_4_C"/>
</dbReference>
<feature type="binding site" evidence="7">
    <location>
        <begin position="84"/>
        <end position="85"/>
    </location>
    <ligand>
        <name>NAD(+)</name>
        <dbReference type="ChEBI" id="CHEBI:57540"/>
    </ligand>
</feature>
<feature type="active site" description="Proton acceptor" evidence="7 8">
    <location>
        <position position="180"/>
    </location>
</feature>
<dbReference type="InterPro" id="IPR036291">
    <property type="entry name" value="NAD(P)-bd_dom_sf"/>
</dbReference>
<evidence type="ECO:0000256" key="9">
    <source>
        <dbReference type="PIRSR" id="PIRSR000102-3"/>
    </source>
</evidence>
<dbReference type="FunFam" id="3.40.50.720:FF:000018">
    <property type="entry name" value="Malate dehydrogenase"/>
    <property type="match status" value="1"/>
</dbReference>
<feature type="binding site" evidence="7">
    <location>
        <begin position="125"/>
        <end position="128"/>
    </location>
    <ligand>
        <name>substrate</name>
    </ligand>
</feature>
<dbReference type="InterPro" id="IPR001557">
    <property type="entry name" value="L-lactate/malate_DH"/>
</dbReference>
<dbReference type="NCBIfam" id="TIGR01771">
    <property type="entry name" value="L-LDH-NAD"/>
    <property type="match status" value="1"/>
</dbReference>
<feature type="binding site" evidence="7">
    <location>
        <position position="44"/>
    </location>
    <ligand>
        <name>NAD(+)</name>
        <dbReference type="ChEBI" id="CHEBI:57540"/>
    </ligand>
</feature>
<dbReference type="Gene3D" id="3.90.110.10">
    <property type="entry name" value="Lactate dehydrogenase/glycoside hydrolase, family 4, C-terminal"/>
    <property type="match status" value="1"/>
</dbReference>
<evidence type="ECO:0000256" key="6">
    <source>
        <dbReference type="ARBA" id="ARBA00049258"/>
    </source>
</evidence>
<feature type="binding site" evidence="7">
    <location>
        <position position="234"/>
    </location>
    <ligand>
        <name>substrate</name>
    </ligand>
</feature>
<protein>
    <recommendedName>
        <fullName evidence="3 7">L-lactate dehydrogenase</fullName>
        <shortName evidence="7">L-LDH</shortName>
        <ecNumber evidence="3 7">1.1.1.27</ecNumber>
    </recommendedName>
</protein>
<dbReference type="GO" id="GO:0006096">
    <property type="term" value="P:glycolytic process"/>
    <property type="evidence" value="ECO:0007669"/>
    <property type="project" value="UniProtKB-UniRule"/>
</dbReference>
<dbReference type="PANTHER" id="PTHR43128">
    <property type="entry name" value="L-2-HYDROXYCARBOXYLATE DEHYDROGENASE (NAD(P)(+))"/>
    <property type="match status" value="1"/>
</dbReference>
<dbReference type="SUPFAM" id="SSF56327">
    <property type="entry name" value="LDH C-terminal domain-like"/>
    <property type="match status" value="1"/>
</dbReference>
<dbReference type="GO" id="GO:0005737">
    <property type="term" value="C:cytoplasm"/>
    <property type="evidence" value="ECO:0007669"/>
    <property type="project" value="UniProtKB-SubCell"/>
</dbReference>
<feature type="binding site" evidence="7">
    <location>
        <position position="93"/>
    </location>
    <ligand>
        <name>substrate</name>
    </ligand>
</feature>
<feature type="binding site" evidence="7">
    <location>
        <position position="18"/>
    </location>
    <ligand>
        <name>NAD(+)</name>
        <dbReference type="ChEBI" id="CHEBI:57540"/>
    </ligand>
</feature>
<dbReference type="CDD" id="cd05291">
    <property type="entry name" value="HicDH_like"/>
    <property type="match status" value="1"/>
</dbReference>
<dbReference type="PANTHER" id="PTHR43128:SF16">
    <property type="entry name" value="L-LACTATE DEHYDROGENASE"/>
    <property type="match status" value="1"/>
</dbReference>
<dbReference type="NCBIfam" id="NF000824">
    <property type="entry name" value="PRK00066.1"/>
    <property type="match status" value="1"/>
</dbReference>
<keyword evidence="7" id="KW-0021">Allosteric enzyme</keyword>
<dbReference type="InterPro" id="IPR018177">
    <property type="entry name" value="L-lactate_DH_AS"/>
</dbReference>
<evidence type="ECO:0000259" key="11">
    <source>
        <dbReference type="Pfam" id="PF02866"/>
    </source>
</evidence>
<feature type="binding site" evidence="7">
    <location>
        <position position="87"/>
    </location>
    <ligand>
        <name>substrate</name>
    </ligand>
</feature>
<dbReference type="RefSeq" id="WP_023467547.1">
    <property type="nucleotide sequence ID" value="NZ_FMYN01000002.1"/>
</dbReference>
<dbReference type="EMBL" id="LNQL01000002">
    <property type="protein sequence ID" value="KSU49195.1"/>
    <property type="molecule type" value="Genomic_DNA"/>
</dbReference>
<evidence type="ECO:0000313" key="15">
    <source>
        <dbReference type="Proteomes" id="UP000072605"/>
    </source>
</evidence>
<dbReference type="InterPro" id="IPR022383">
    <property type="entry name" value="Lactate/malate_DH_C"/>
</dbReference>
<feature type="binding site" evidence="7">
    <location>
        <position position="158"/>
    </location>
    <ligand>
        <name>beta-D-fructose 1,6-bisphosphate</name>
        <dbReference type="ChEBI" id="CHEBI:32966"/>
        <note>allosteric activator</note>
    </ligand>
</feature>
<keyword evidence="7" id="KW-0597">Phosphoprotein</keyword>
<dbReference type="PRINTS" id="PR00086">
    <property type="entry name" value="LLDHDRGNASE"/>
</dbReference>
<dbReference type="UniPathway" id="UPA00554">
    <property type="reaction ID" value="UER00611"/>
</dbReference>
<dbReference type="EC" id="1.1.1.27" evidence="3 7"/>
<feature type="binding site" evidence="9">
    <location>
        <position position="100"/>
    </location>
    <ligand>
        <name>NAD(+)</name>
        <dbReference type="ChEBI" id="CHEBI:57540"/>
    </ligand>
</feature>
<feature type="binding site" evidence="7">
    <location>
        <begin position="123"/>
        <end position="125"/>
    </location>
    <ligand>
        <name>NAD(+)</name>
        <dbReference type="ChEBI" id="CHEBI:57540"/>
    </ligand>
</feature>
<dbReference type="Proteomes" id="UP000053797">
    <property type="component" value="Unassembled WGS sequence"/>
</dbReference>
<feature type="binding site" evidence="7">
    <location>
        <position position="148"/>
    </location>
    <ligand>
        <name>NAD(+)</name>
        <dbReference type="ChEBI" id="CHEBI:57540"/>
    </ligand>
</feature>
<dbReference type="GeneID" id="90836044"/>
<feature type="binding site" evidence="7">
    <location>
        <begin position="153"/>
        <end position="156"/>
    </location>
    <ligand>
        <name>substrate</name>
    </ligand>
</feature>
<dbReference type="PIRSF" id="PIRSF000102">
    <property type="entry name" value="Lac_mal_DH"/>
    <property type="match status" value="1"/>
</dbReference>
<feature type="modified residue" description="Phosphotyrosine" evidence="7">
    <location>
        <position position="225"/>
    </location>
</feature>
<dbReference type="AlphaFoldDB" id="A0A0V8GG02"/>
<comment type="activity regulation">
    <text evidence="7">Allosterically activated by fructose 1,6-bisphosphate (FBP).</text>
</comment>
<reference evidence="13 15" key="2">
    <citation type="journal article" date="2016" name="Front. Microbiol.">
        <title>Genomic Resource of Rice Seed Associated Bacteria.</title>
        <authorList>
            <person name="Midha S."/>
            <person name="Bansal K."/>
            <person name="Sharma S."/>
            <person name="Kumar N."/>
            <person name="Patil P.P."/>
            <person name="Chaudhry V."/>
            <person name="Patil P.B."/>
        </authorList>
    </citation>
    <scope>NUCLEOTIDE SEQUENCE [LARGE SCALE GENOMIC DNA]</scope>
    <source>
        <strain evidence="13 15">RSA11</strain>
    </source>
</reference>
<dbReference type="InterPro" id="IPR001236">
    <property type="entry name" value="Lactate/malate_DH_N"/>
</dbReference>
<evidence type="ECO:0000256" key="7">
    <source>
        <dbReference type="HAMAP-Rule" id="MF_00488"/>
    </source>
</evidence>
<reference evidence="12 14" key="1">
    <citation type="journal article" date="2015" name="Int. J. Syst. Evol. Microbiol.">
        <title>Exiguobacterium enclense sp. nov., isolated from sediment.</title>
        <authorList>
            <person name="Dastager S.G."/>
            <person name="Mawlankar R."/>
            <person name="Sonalkar V.V."/>
            <person name="Thorat M.N."/>
            <person name="Mual P."/>
            <person name="Verma A."/>
            <person name="Krishnamurthi S."/>
            <person name="Tang S.K."/>
            <person name="Li W.J."/>
        </authorList>
    </citation>
    <scope>NUCLEOTIDE SEQUENCE [LARGE SCALE GENOMIC DNA]</scope>
    <source>
        <strain evidence="12 14">NIO-1109</strain>
    </source>
</reference>
<proteinExistence type="inferred from homology"/>
<evidence type="ECO:0000259" key="10">
    <source>
        <dbReference type="Pfam" id="PF00056"/>
    </source>
</evidence>
<evidence type="ECO:0000313" key="14">
    <source>
        <dbReference type="Proteomes" id="UP000053797"/>
    </source>
</evidence>
<feature type="binding site" evidence="7">
    <location>
        <position position="173"/>
    </location>
    <ligand>
        <name>beta-D-fructose 1,6-bisphosphate</name>
        <dbReference type="ChEBI" id="CHEBI:32966"/>
        <note>allosteric activator</note>
    </ligand>
</feature>
<dbReference type="SUPFAM" id="SSF51735">
    <property type="entry name" value="NAD(P)-binding Rossmann-fold domains"/>
    <property type="match status" value="1"/>
</dbReference>
<feature type="binding site" evidence="9">
    <location>
        <begin position="14"/>
        <end position="19"/>
    </location>
    <ligand>
        <name>NAD(+)</name>
        <dbReference type="ChEBI" id="CHEBI:57540"/>
    </ligand>
</feature>
<gene>
    <name evidence="7 12" type="primary">ldh</name>
    <name evidence="12" type="ORF">AS033_07425</name>
    <name evidence="13" type="ORF">RSA11_08550</name>
</gene>
<dbReference type="GO" id="GO:0006089">
    <property type="term" value="P:lactate metabolic process"/>
    <property type="evidence" value="ECO:0007669"/>
    <property type="project" value="TreeGrafter"/>
</dbReference>
<dbReference type="InterPro" id="IPR011304">
    <property type="entry name" value="L-lactate_DH"/>
</dbReference>
<feature type="binding site" evidence="7">
    <location>
        <position position="70"/>
    </location>
    <ligand>
        <name>NAD(+)</name>
        <dbReference type="ChEBI" id="CHEBI:57540"/>
    </ligand>
</feature>
<dbReference type="Pfam" id="PF00056">
    <property type="entry name" value="Ldh_1_N"/>
    <property type="match status" value="1"/>
</dbReference>
<dbReference type="Pfam" id="PF02866">
    <property type="entry name" value="Ldh_1_C"/>
    <property type="match status" value="1"/>
</dbReference>
<evidence type="ECO:0000313" key="13">
    <source>
        <dbReference type="EMBL" id="KTR26863.1"/>
    </source>
</evidence>
<dbReference type="OrthoDB" id="9802969at2"/>
<comment type="caution">
    <text evidence="12">The sequence shown here is derived from an EMBL/GenBank/DDBJ whole genome shotgun (WGS) entry which is preliminary data.</text>
</comment>
<dbReference type="NCBIfam" id="NF004863">
    <property type="entry name" value="PRK06223.1"/>
    <property type="match status" value="1"/>
</dbReference>
<comment type="function">
    <text evidence="7">Catalyzes the conversion of lactate to pyruvate.</text>
</comment>
<dbReference type="GO" id="GO:0004459">
    <property type="term" value="F:L-lactate dehydrogenase (NAD+) activity"/>
    <property type="evidence" value="ECO:0007669"/>
    <property type="project" value="UniProtKB-UniRule"/>
</dbReference>
<feature type="domain" description="Lactate/malate dehydrogenase C-terminal" evidence="11">
    <location>
        <begin position="150"/>
        <end position="315"/>
    </location>
</feature>
<dbReference type="HAMAP" id="MF_00488">
    <property type="entry name" value="Lactate_dehydrog"/>
    <property type="match status" value="1"/>
</dbReference>
<dbReference type="EMBL" id="LDQV01000020">
    <property type="protein sequence ID" value="KTR26863.1"/>
    <property type="molecule type" value="Genomic_DNA"/>
</dbReference>
<feature type="domain" description="Lactate/malate dehydrogenase N-terminal" evidence="10">
    <location>
        <begin position="9"/>
        <end position="147"/>
    </location>
</feature>
<accession>A0A0V8GG02</accession>
<evidence type="ECO:0000256" key="2">
    <source>
        <dbReference type="ARBA" id="ARBA00006054"/>
    </source>
</evidence>
<organism evidence="12 14">
    <name type="scientific">Exiguobacterium indicum</name>
    <dbReference type="NCBI Taxonomy" id="296995"/>
    <lineage>
        <taxon>Bacteria</taxon>
        <taxon>Bacillati</taxon>
        <taxon>Bacillota</taxon>
        <taxon>Bacilli</taxon>
        <taxon>Bacillales</taxon>
        <taxon>Bacillales Family XII. Incertae Sedis</taxon>
        <taxon>Exiguobacterium</taxon>
    </lineage>
</organism>
<comment type="pathway">
    <text evidence="1 7">Fermentation; pyruvate fermentation to lactate; (S)-lactate from pyruvate: step 1/1.</text>
</comment>
<evidence type="ECO:0000256" key="4">
    <source>
        <dbReference type="ARBA" id="ARBA00023002"/>
    </source>
</evidence>
<comment type="catalytic activity">
    <reaction evidence="6 7">
        <text>(S)-lactate + NAD(+) = pyruvate + NADH + H(+)</text>
        <dbReference type="Rhea" id="RHEA:23444"/>
        <dbReference type="ChEBI" id="CHEBI:15361"/>
        <dbReference type="ChEBI" id="CHEBI:15378"/>
        <dbReference type="ChEBI" id="CHEBI:16651"/>
        <dbReference type="ChEBI" id="CHEBI:57540"/>
        <dbReference type="ChEBI" id="CHEBI:57945"/>
        <dbReference type="EC" id="1.1.1.27"/>
    </reaction>
</comment>
<keyword evidence="5 7" id="KW-0520">NAD</keyword>
<feature type="binding site" evidence="7 9">
    <location>
        <position position="39"/>
    </location>
    <ligand>
        <name>NAD(+)</name>
        <dbReference type="ChEBI" id="CHEBI:57540"/>
    </ligand>
</feature>
<comment type="subcellular location">
    <subcellularLocation>
        <location evidence="7">Cytoplasm</location>
    </subcellularLocation>
</comment>
<comment type="subunit">
    <text evidence="7">Homotetramer.</text>
</comment>
<keyword evidence="4 7" id="KW-0560">Oxidoreductase</keyword>
<evidence type="ECO:0000256" key="5">
    <source>
        <dbReference type="ARBA" id="ARBA00023027"/>
    </source>
</evidence>
<dbReference type="Gene3D" id="3.40.50.720">
    <property type="entry name" value="NAD(P)-binding Rossmann-like Domain"/>
    <property type="match status" value="1"/>
</dbReference>
<evidence type="ECO:0000256" key="8">
    <source>
        <dbReference type="PIRSR" id="PIRSR000102-1"/>
    </source>
</evidence>
<evidence type="ECO:0000256" key="3">
    <source>
        <dbReference type="ARBA" id="ARBA00012967"/>
    </source>
</evidence>
<name>A0A0V8GG02_9BACL</name>
<dbReference type="PROSITE" id="PS00064">
    <property type="entry name" value="L_LDH"/>
    <property type="match status" value="1"/>
</dbReference>
<comment type="caution">
    <text evidence="7">Lacks conserved residue(s) required for the propagation of feature annotation.</text>
</comment>